<dbReference type="EMBL" id="ABYO01000215">
    <property type="protein sequence ID" value="EEI85993.1"/>
    <property type="molecule type" value="Genomic_DNA"/>
</dbReference>
<dbReference type="STRING" id="525254.HMPREF0072_1336"/>
<dbReference type="eggNOG" id="ENOG5033JCC">
    <property type="taxonomic scope" value="Bacteria"/>
</dbReference>
<organism evidence="1 2">
    <name type="scientific">Anaerococcus lactolyticus ATCC 51172</name>
    <dbReference type="NCBI Taxonomy" id="525254"/>
    <lineage>
        <taxon>Bacteria</taxon>
        <taxon>Bacillati</taxon>
        <taxon>Bacillota</taxon>
        <taxon>Tissierellia</taxon>
        <taxon>Tissierellales</taxon>
        <taxon>Peptoniphilaceae</taxon>
        <taxon>Anaerococcus</taxon>
    </lineage>
</organism>
<comment type="caution">
    <text evidence="1">The sequence shown here is derived from an EMBL/GenBank/DDBJ whole genome shotgun (WGS) entry which is preliminary data.</text>
</comment>
<evidence type="ECO:0008006" key="3">
    <source>
        <dbReference type="Google" id="ProtNLM"/>
    </source>
</evidence>
<keyword evidence="2" id="KW-1185">Reference proteome</keyword>
<proteinExistence type="predicted"/>
<evidence type="ECO:0000313" key="1">
    <source>
        <dbReference type="EMBL" id="EEI85993.1"/>
    </source>
</evidence>
<gene>
    <name evidence="1" type="ORF">HMPREF0072_1336</name>
</gene>
<protein>
    <recommendedName>
        <fullName evidence="3">Sucrose-6-phosphate hydrolase</fullName>
    </recommendedName>
</protein>
<dbReference type="HOGENOM" id="CLU_206399_0_0_9"/>
<accession>C2BG66</accession>
<evidence type="ECO:0000313" key="2">
    <source>
        <dbReference type="Proteomes" id="UP000005984"/>
    </source>
</evidence>
<dbReference type="AlphaFoldDB" id="C2BG66"/>
<dbReference type="Proteomes" id="UP000005984">
    <property type="component" value="Unassembled WGS sequence"/>
</dbReference>
<sequence>MKCDSNLIYLDTYVLQKDMRIRLPKNIVENLQVKEGITEFKIYCDVKNLQLILKKVDCNKN</sequence>
<name>C2BG66_9FIRM</name>
<reference evidence="1 2" key="1">
    <citation type="submission" date="2008-10" db="EMBL/GenBank/DDBJ databases">
        <authorList>
            <person name="Qin X."/>
            <person name="Bachman B."/>
            <person name="Battles P."/>
            <person name="Bell A."/>
            <person name="Bess C."/>
            <person name="Bickham C."/>
            <person name="Chaboub L."/>
            <person name="Chen D."/>
            <person name="Coyle M."/>
            <person name="Deiros D.R."/>
            <person name="Dinh H."/>
            <person name="Forbes L."/>
            <person name="Fowler G."/>
            <person name="Francisco L."/>
            <person name="Fu Q."/>
            <person name="Gubbala S."/>
            <person name="Hale W."/>
            <person name="Han Y."/>
            <person name="Hemphill L."/>
            <person name="Highlander S.K."/>
            <person name="Hirani K."/>
            <person name="Hogues M."/>
            <person name="Jackson L."/>
            <person name="Jakkamsetti A."/>
            <person name="Javaid M."/>
            <person name="Jiang H."/>
            <person name="Korchina V."/>
            <person name="Kovar C."/>
            <person name="Lara F."/>
            <person name="Lee S."/>
            <person name="Mata R."/>
            <person name="Mathew T."/>
            <person name="Moen C."/>
            <person name="Morales K."/>
            <person name="Munidasa M."/>
            <person name="Nazareth L."/>
            <person name="Ngo R."/>
            <person name="Nguyen L."/>
            <person name="Okwuonu G."/>
            <person name="Ongeri F."/>
            <person name="Patil S."/>
            <person name="Petrosino J."/>
            <person name="Pham C."/>
            <person name="Pham P."/>
            <person name="Pu L.-L."/>
            <person name="Puazo M."/>
            <person name="Raj R."/>
            <person name="Reid J."/>
            <person name="Rouhana J."/>
            <person name="Saada N."/>
            <person name="Shang Y."/>
            <person name="Simmons D."/>
            <person name="Thornton R."/>
            <person name="Warren J."/>
            <person name="Weissenberger G."/>
            <person name="Zhang J."/>
            <person name="Zhang L."/>
            <person name="Zhou C."/>
            <person name="Zhu D."/>
            <person name="Muzny D."/>
            <person name="Worley K."/>
            <person name="Gibbs R."/>
        </authorList>
    </citation>
    <scope>NUCLEOTIDE SEQUENCE [LARGE SCALE GENOMIC DNA]</scope>
    <source>
        <strain evidence="1 2">ATCC 51172</strain>
    </source>
</reference>